<evidence type="ECO:0000313" key="3">
    <source>
        <dbReference type="EMBL" id="MBK9981118.1"/>
    </source>
</evidence>
<dbReference type="EMBL" id="JADKGY010000001">
    <property type="protein sequence ID" value="MBK9981118.1"/>
    <property type="molecule type" value="Genomic_DNA"/>
</dbReference>
<evidence type="ECO:0000313" key="4">
    <source>
        <dbReference type="Proteomes" id="UP000808337"/>
    </source>
</evidence>
<evidence type="ECO:0000256" key="1">
    <source>
        <dbReference type="ARBA" id="ARBA00023002"/>
    </source>
</evidence>
<proteinExistence type="predicted"/>
<organism evidence="3 4">
    <name type="scientific">Candidatus Opimibacter skivensis</name>
    <dbReference type="NCBI Taxonomy" id="2982028"/>
    <lineage>
        <taxon>Bacteria</taxon>
        <taxon>Pseudomonadati</taxon>
        <taxon>Bacteroidota</taxon>
        <taxon>Saprospiria</taxon>
        <taxon>Saprospirales</taxon>
        <taxon>Saprospiraceae</taxon>
        <taxon>Candidatus Opimibacter</taxon>
    </lineage>
</organism>
<dbReference type="AlphaFoldDB" id="A0A9D7XRB4"/>
<dbReference type="Proteomes" id="UP000808337">
    <property type="component" value="Unassembled WGS sequence"/>
</dbReference>
<dbReference type="InterPro" id="IPR015659">
    <property type="entry name" value="Proline_oxidase"/>
</dbReference>
<evidence type="ECO:0000259" key="2">
    <source>
        <dbReference type="Pfam" id="PF01619"/>
    </source>
</evidence>
<feature type="domain" description="Proline dehydrogenase" evidence="2">
    <location>
        <begin position="48"/>
        <end position="346"/>
    </location>
</feature>
<dbReference type="PANTHER" id="PTHR13914">
    <property type="entry name" value="PROLINE OXIDASE"/>
    <property type="match status" value="1"/>
</dbReference>
<comment type="caution">
    <text evidence="3">The sequence shown here is derived from an EMBL/GenBank/DDBJ whole genome shotgun (WGS) entry which is preliminary data.</text>
</comment>
<protein>
    <submittedName>
        <fullName evidence="3">Proline dehydrogenase family protein</fullName>
    </submittedName>
</protein>
<reference evidence="3 4" key="1">
    <citation type="submission" date="2020-10" db="EMBL/GenBank/DDBJ databases">
        <title>Connecting structure to function with the recovery of over 1000 high-quality activated sludge metagenome-assembled genomes encoding full-length rRNA genes using long-read sequencing.</title>
        <authorList>
            <person name="Singleton C.M."/>
            <person name="Petriglieri F."/>
            <person name="Kristensen J.M."/>
            <person name="Kirkegaard R.H."/>
            <person name="Michaelsen T.Y."/>
            <person name="Andersen M.H."/>
            <person name="Karst S.M."/>
            <person name="Dueholm M.S."/>
            <person name="Nielsen P.H."/>
            <person name="Albertsen M."/>
        </authorList>
    </citation>
    <scope>NUCLEOTIDE SEQUENCE [LARGE SCALE GENOMIC DNA]</scope>
    <source>
        <strain evidence="3">Ribe_18-Q3-R11-54_MAXAC.273</strain>
    </source>
</reference>
<accession>A0A9D7XRB4</accession>
<dbReference type="GO" id="GO:0010133">
    <property type="term" value="P:L-proline catabolic process to L-glutamate"/>
    <property type="evidence" value="ECO:0007669"/>
    <property type="project" value="TreeGrafter"/>
</dbReference>
<dbReference type="GO" id="GO:0004657">
    <property type="term" value="F:proline dehydrogenase activity"/>
    <property type="evidence" value="ECO:0007669"/>
    <property type="project" value="InterPro"/>
</dbReference>
<dbReference type="Pfam" id="PF01619">
    <property type="entry name" value="Pro_dh"/>
    <property type="match status" value="1"/>
</dbReference>
<dbReference type="InterPro" id="IPR029041">
    <property type="entry name" value="FAD-linked_oxidoreductase-like"/>
</dbReference>
<dbReference type="InterPro" id="IPR002872">
    <property type="entry name" value="Proline_DH_dom"/>
</dbReference>
<dbReference type="GO" id="GO:0071949">
    <property type="term" value="F:FAD binding"/>
    <property type="evidence" value="ECO:0007669"/>
    <property type="project" value="TreeGrafter"/>
</dbReference>
<keyword evidence="1" id="KW-0560">Oxidoreductase</keyword>
<dbReference type="PANTHER" id="PTHR13914:SF0">
    <property type="entry name" value="PROLINE DEHYDROGENASE 1, MITOCHONDRIAL"/>
    <property type="match status" value="1"/>
</dbReference>
<dbReference type="SUPFAM" id="SSF51730">
    <property type="entry name" value="FAD-linked oxidoreductase"/>
    <property type="match status" value="1"/>
</dbReference>
<sequence length="361" mass="41172">MNKGWIVSTGSSLGLWLHSKGINIFNPMLKATIFKQFCGGTSLQDCQAAIDYLHVNKTLSVLDYGAEGKSTEEDFDRTMEENIKAITFASTHPSVPIISSKITSLASEELLRKFQSEGKLSGQESQEFEKVRNRLNQLCHAAKRNNMAVFIDAEETWIQDTIDTLVKDLMEKYNREKVVVYHTYQLYRKDKLSSLIADHQEAVTKGYKLGAKLVRGAYMEKERDRAKTMGYPSPIQDTKEDTDRDYNIAIKYCVDHYEQIASCNGSHNQKSVEYEAELIAERGLQRNHSHLNFCQLYGMSDFITFNLAEGGYNVAKYVPYGPVKEVVPYLIRRAKENTSVTGEMSRELSFILSEMKRRGMK</sequence>
<gene>
    <name evidence="3" type="ORF">IPP15_01605</name>
</gene>
<dbReference type="Gene3D" id="3.20.20.220">
    <property type="match status" value="1"/>
</dbReference>
<name>A0A9D7XRB4_9BACT</name>